<feature type="compositionally biased region" description="Low complexity" evidence="1">
    <location>
        <begin position="110"/>
        <end position="123"/>
    </location>
</feature>
<feature type="non-terminal residue" evidence="2">
    <location>
        <position position="141"/>
    </location>
</feature>
<feature type="region of interest" description="Disordered" evidence="1">
    <location>
        <begin position="1"/>
        <end position="141"/>
    </location>
</feature>
<reference evidence="2" key="1">
    <citation type="submission" date="2020-02" db="EMBL/GenBank/DDBJ databases">
        <authorList>
            <person name="Meier V. D."/>
        </authorList>
    </citation>
    <scope>NUCLEOTIDE SEQUENCE</scope>
    <source>
        <strain evidence="2">AVDCRST_MAG45</strain>
    </source>
</reference>
<evidence type="ECO:0000313" key="2">
    <source>
        <dbReference type="EMBL" id="CAA9508713.1"/>
    </source>
</evidence>
<organism evidence="2">
    <name type="scientific">uncultured Solirubrobacterales bacterium</name>
    <dbReference type="NCBI Taxonomy" id="768556"/>
    <lineage>
        <taxon>Bacteria</taxon>
        <taxon>Bacillati</taxon>
        <taxon>Actinomycetota</taxon>
        <taxon>Thermoleophilia</taxon>
        <taxon>Solirubrobacterales</taxon>
        <taxon>environmental samples</taxon>
    </lineage>
</organism>
<proteinExistence type="predicted"/>
<protein>
    <submittedName>
        <fullName evidence="2">Uncharacterized protein</fullName>
    </submittedName>
</protein>
<dbReference type="AlphaFoldDB" id="A0A6J4SXX4"/>
<evidence type="ECO:0000256" key="1">
    <source>
        <dbReference type="SAM" id="MobiDB-lite"/>
    </source>
</evidence>
<gene>
    <name evidence="2" type="ORF">AVDCRST_MAG45-1762</name>
</gene>
<accession>A0A6J4SXX4</accession>
<dbReference type="EMBL" id="CADCVU010000150">
    <property type="protein sequence ID" value="CAA9508713.1"/>
    <property type="molecule type" value="Genomic_DNA"/>
</dbReference>
<sequence length="141" mass="14529">CSRRFAAPRLGSSPVATWGKGEGSVRSSPPTAAADARTTARPAPPPSRACGTATPARGPGSRERSTRSTGAPWRRCSRRASATMPTNHGAPTARRSCASPPGWPGSASFAATTTTGMPSWPRARPARQRPGRSRSAPLPGS</sequence>
<feature type="compositionally biased region" description="Low complexity" evidence="1">
    <location>
        <begin position="26"/>
        <end position="41"/>
    </location>
</feature>
<feature type="non-terminal residue" evidence="2">
    <location>
        <position position="1"/>
    </location>
</feature>
<name>A0A6J4SXX4_9ACTN</name>